<gene>
    <name evidence="2" type="ORF">ABDB84_14705</name>
</gene>
<evidence type="ECO:0000313" key="3">
    <source>
        <dbReference type="Proteomes" id="UP001410394"/>
    </source>
</evidence>
<evidence type="ECO:0000313" key="2">
    <source>
        <dbReference type="EMBL" id="MEN3069735.1"/>
    </source>
</evidence>
<sequence>MTRFAIALPVLLGFASLAQAAPAPHIVSPQQLDMIQPGEPAKQVIAMLGKPEFKPAWLDGSYSLAYETPSSDNFGSAQLYINVDKQTHKVIGYQVAEND</sequence>
<dbReference type="Proteomes" id="UP001410394">
    <property type="component" value="Unassembled WGS sequence"/>
</dbReference>
<comment type="caution">
    <text evidence="2">The sequence shown here is derived from an EMBL/GenBank/DDBJ whole genome shotgun (WGS) entry which is preliminary data.</text>
</comment>
<protein>
    <recommendedName>
        <fullName evidence="4">PepSY domain-containing protein</fullName>
    </recommendedName>
</protein>
<keyword evidence="1" id="KW-0732">Signal</keyword>
<evidence type="ECO:0000256" key="1">
    <source>
        <dbReference type="SAM" id="SignalP"/>
    </source>
</evidence>
<feature type="signal peptide" evidence="1">
    <location>
        <begin position="1"/>
        <end position="20"/>
    </location>
</feature>
<name>A0ABU9Z1A4_9RHOO</name>
<proteinExistence type="predicted"/>
<dbReference type="EMBL" id="JBDIVE010000008">
    <property type="protein sequence ID" value="MEN3069735.1"/>
    <property type="molecule type" value="Genomic_DNA"/>
</dbReference>
<reference evidence="2 3" key="1">
    <citation type="journal article" date="2018" name="Int. J. Syst. Evol. Microbiol.">
        <title>Uliginosibacterium sediminicola sp. nov., isolated from freshwater sediment.</title>
        <authorList>
            <person name="Hwang W.M."/>
            <person name="Kim S.M."/>
            <person name="Kang K."/>
            <person name="Ahn T.Y."/>
        </authorList>
    </citation>
    <scope>NUCLEOTIDE SEQUENCE [LARGE SCALE GENOMIC DNA]</scope>
    <source>
        <strain evidence="2 3">M1-21</strain>
    </source>
</reference>
<feature type="chain" id="PRO_5045216348" description="PepSY domain-containing protein" evidence="1">
    <location>
        <begin position="21"/>
        <end position="99"/>
    </location>
</feature>
<accession>A0ABU9Z1A4</accession>
<organism evidence="2 3">
    <name type="scientific">Uliginosibacterium sediminicola</name>
    <dbReference type="NCBI Taxonomy" id="2024550"/>
    <lineage>
        <taxon>Bacteria</taxon>
        <taxon>Pseudomonadati</taxon>
        <taxon>Pseudomonadota</taxon>
        <taxon>Betaproteobacteria</taxon>
        <taxon>Rhodocyclales</taxon>
        <taxon>Zoogloeaceae</taxon>
        <taxon>Uliginosibacterium</taxon>
    </lineage>
</organism>
<evidence type="ECO:0008006" key="4">
    <source>
        <dbReference type="Google" id="ProtNLM"/>
    </source>
</evidence>
<keyword evidence="3" id="KW-1185">Reference proteome</keyword>
<dbReference type="RefSeq" id="WP_345920505.1">
    <property type="nucleotide sequence ID" value="NZ_JBDIVE010000008.1"/>
</dbReference>